<dbReference type="PANTHER" id="PTHR43300:SF7">
    <property type="entry name" value="UDP-N-ACETYLBACILLOSAMINE N-ACETYLTRANSFERASE"/>
    <property type="match status" value="1"/>
</dbReference>
<name>A0ABT8KIM7_9MICO</name>
<evidence type="ECO:0000256" key="2">
    <source>
        <dbReference type="ARBA" id="ARBA00022737"/>
    </source>
</evidence>
<dbReference type="InterPro" id="IPR041561">
    <property type="entry name" value="PglD_N"/>
</dbReference>
<dbReference type="Gene3D" id="3.40.50.20">
    <property type="match status" value="1"/>
</dbReference>
<dbReference type="EMBL" id="JAROCF010000001">
    <property type="protein sequence ID" value="MDN4616154.1"/>
    <property type="molecule type" value="Genomic_DNA"/>
</dbReference>
<dbReference type="PANTHER" id="PTHR43300">
    <property type="entry name" value="ACETYLTRANSFERASE"/>
    <property type="match status" value="1"/>
</dbReference>
<organism evidence="4 5">
    <name type="scientific">Leifsonia williamsii</name>
    <dbReference type="NCBI Taxonomy" id="3035919"/>
    <lineage>
        <taxon>Bacteria</taxon>
        <taxon>Bacillati</taxon>
        <taxon>Actinomycetota</taxon>
        <taxon>Actinomycetes</taxon>
        <taxon>Micrococcales</taxon>
        <taxon>Microbacteriaceae</taxon>
        <taxon>Leifsonia</taxon>
    </lineage>
</organism>
<reference evidence="4" key="1">
    <citation type="submission" date="2023-06" db="EMBL/GenBank/DDBJ databases">
        <title>MT1 and MT2 Draft Genomes of Novel Species.</title>
        <authorList>
            <person name="Venkateswaran K."/>
        </authorList>
    </citation>
    <scope>NUCLEOTIDE SEQUENCE</scope>
    <source>
        <strain evidence="4">F6_8S_P_1B</strain>
    </source>
</reference>
<proteinExistence type="predicted"/>
<dbReference type="Proteomes" id="UP001174208">
    <property type="component" value="Unassembled WGS sequence"/>
</dbReference>
<dbReference type="InterPro" id="IPR011004">
    <property type="entry name" value="Trimer_LpxA-like_sf"/>
</dbReference>
<keyword evidence="5" id="KW-1185">Reference proteome</keyword>
<dbReference type="CDD" id="cd03360">
    <property type="entry name" value="LbH_AT_putative"/>
    <property type="match status" value="1"/>
</dbReference>
<dbReference type="Pfam" id="PF17836">
    <property type="entry name" value="PglD_N"/>
    <property type="match status" value="1"/>
</dbReference>
<accession>A0ABT8KIM7</accession>
<protein>
    <submittedName>
        <fullName evidence="4">NeuD/PglB/VioB family sugar acetyltransferase</fullName>
    </submittedName>
</protein>
<dbReference type="RefSeq" id="WP_301212269.1">
    <property type="nucleotide sequence ID" value="NZ_JAROCF010000001.1"/>
</dbReference>
<evidence type="ECO:0000256" key="1">
    <source>
        <dbReference type="ARBA" id="ARBA00022679"/>
    </source>
</evidence>
<evidence type="ECO:0000313" key="5">
    <source>
        <dbReference type="Proteomes" id="UP001174208"/>
    </source>
</evidence>
<dbReference type="SUPFAM" id="SSF51161">
    <property type="entry name" value="Trimeric LpxA-like enzymes"/>
    <property type="match status" value="1"/>
</dbReference>
<evidence type="ECO:0000259" key="3">
    <source>
        <dbReference type="Pfam" id="PF17836"/>
    </source>
</evidence>
<gene>
    <name evidence="4" type="ORF">P5G50_17030</name>
</gene>
<dbReference type="InterPro" id="IPR050179">
    <property type="entry name" value="Trans_hexapeptide_repeat"/>
</dbReference>
<evidence type="ECO:0000313" key="4">
    <source>
        <dbReference type="EMBL" id="MDN4616154.1"/>
    </source>
</evidence>
<comment type="caution">
    <text evidence="4">The sequence shown here is derived from an EMBL/GenBank/DDBJ whole genome shotgun (WGS) entry which is preliminary data.</text>
</comment>
<sequence>MTALVVVGAGGFGREALDVAEAVERAEPGRHDILGVVDDAPSELALSRLADRGVAYLGTIDAWLGSRPSARYVVGIGSPAVRRSIEVRLQEAGLQPETLVHPRAELGSRVRIGAGSVVCGGVQVSTNVTLGRSVHLNPGAVIGHDAVLADYTSVNPGAIVSGEVRVEEGVLLGAGSVVLQGLTVGAGTTVGAAACVTRDVAAGVVVKGVPAR</sequence>
<dbReference type="Gene3D" id="2.160.10.10">
    <property type="entry name" value="Hexapeptide repeat proteins"/>
    <property type="match status" value="1"/>
</dbReference>
<dbReference type="InterPro" id="IPR020019">
    <property type="entry name" value="AcTrfase_PglD-like"/>
</dbReference>
<keyword evidence="1" id="KW-0808">Transferase</keyword>
<dbReference type="NCBIfam" id="TIGR03570">
    <property type="entry name" value="NeuD_NnaD"/>
    <property type="match status" value="1"/>
</dbReference>
<dbReference type="PROSITE" id="PS00101">
    <property type="entry name" value="HEXAPEP_TRANSFERASES"/>
    <property type="match status" value="1"/>
</dbReference>
<keyword evidence="2" id="KW-0677">Repeat</keyword>
<dbReference type="InterPro" id="IPR018357">
    <property type="entry name" value="Hexapep_transf_CS"/>
</dbReference>
<feature type="domain" description="PglD N-terminal" evidence="3">
    <location>
        <begin position="4"/>
        <end position="85"/>
    </location>
</feature>